<dbReference type="InterPro" id="IPR041694">
    <property type="entry name" value="ADH_N_2"/>
</dbReference>
<dbReference type="SUPFAM" id="SSF51735">
    <property type="entry name" value="NAD(P)-binding Rossmann-fold domains"/>
    <property type="match status" value="1"/>
</dbReference>
<dbReference type="PANTHER" id="PTHR43205:SF19">
    <property type="entry name" value="ENOYL REDUCTASE (ER) DOMAIN-CONTAINING PROTEIN"/>
    <property type="match status" value="1"/>
</dbReference>
<dbReference type="InterPro" id="IPR013149">
    <property type="entry name" value="ADH-like_C"/>
</dbReference>
<comment type="caution">
    <text evidence="3">The sequence shown here is derived from an EMBL/GenBank/DDBJ whole genome shotgun (WGS) entry which is preliminary data.</text>
</comment>
<gene>
    <name evidence="3" type="ORF">AAFC00_006272</name>
</gene>
<evidence type="ECO:0000259" key="2">
    <source>
        <dbReference type="SMART" id="SM00829"/>
    </source>
</evidence>
<feature type="domain" description="Enoyl reductase (ER)" evidence="2">
    <location>
        <begin position="20"/>
        <end position="341"/>
    </location>
</feature>
<evidence type="ECO:0000256" key="1">
    <source>
        <dbReference type="ARBA" id="ARBA00023002"/>
    </source>
</evidence>
<dbReference type="Proteomes" id="UP001562354">
    <property type="component" value="Unassembled WGS sequence"/>
</dbReference>
<evidence type="ECO:0000313" key="3">
    <source>
        <dbReference type="EMBL" id="KAL1297732.1"/>
    </source>
</evidence>
<proteinExistence type="predicted"/>
<keyword evidence="1" id="KW-0560">Oxidoreductase</keyword>
<dbReference type="EMBL" id="JBFMKM010000014">
    <property type="protein sequence ID" value="KAL1297732.1"/>
    <property type="molecule type" value="Genomic_DNA"/>
</dbReference>
<keyword evidence="4" id="KW-1185">Reference proteome</keyword>
<dbReference type="GeneID" id="95979971"/>
<dbReference type="CDD" id="cd05288">
    <property type="entry name" value="PGDH"/>
    <property type="match status" value="1"/>
</dbReference>
<dbReference type="Gene3D" id="3.40.50.720">
    <property type="entry name" value="NAD(P)-binding Rossmann-like Domain"/>
    <property type="match status" value="1"/>
</dbReference>
<dbReference type="SMART" id="SM00829">
    <property type="entry name" value="PKS_ER"/>
    <property type="match status" value="1"/>
</dbReference>
<dbReference type="RefSeq" id="XP_069197414.1">
    <property type="nucleotide sequence ID" value="XM_069346204.1"/>
</dbReference>
<reference evidence="3 4" key="1">
    <citation type="submission" date="2024-07" db="EMBL/GenBank/DDBJ databases">
        <title>Draft sequence of the Neodothiora populina.</title>
        <authorList>
            <person name="Drown D.D."/>
            <person name="Schuette U.S."/>
            <person name="Buechlein A.B."/>
            <person name="Rusch D.R."/>
            <person name="Winton L.W."/>
            <person name="Adams G.A."/>
        </authorList>
    </citation>
    <scope>NUCLEOTIDE SEQUENCE [LARGE SCALE GENOMIC DNA]</scope>
    <source>
        <strain evidence="3 4">CPC 39397</strain>
    </source>
</reference>
<dbReference type="InterPro" id="IPR011032">
    <property type="entry name" value="GroES-like_sf"/>
</dbReference>
<dbReference type="InterPro" id="IPR020843">
    <property type="entry name" value="ER"/>
</dbReference>
<dbReference type="Gene3D" id="3.90.180.10">
    <property type="entry name" value="Medium-chain alcohol dehydrogenases, catalytic domain"/>
    <property type="match status" value="1"/>
</dbReference>
<dbReference type="InterPro" id="IPR036291">
    <property type="entry name" value="NAD(P)-bd_dom_sf"/>
</dbReference>
<dbReference type="InterPro" id="IPR045010">
    <property type="entry name" value="MDR_fam"/>
</dbReference>
<sequence length="344" mass="37401">MTPTTTRQWILAEQPMDMPDEKTFKLVEAPLPELKEDQVLAKVLYLSNDPAQRGWIQKGINPERLYVPPVELNAPMSARGIAEVIESKSSKFPKGSLVVSGVNWVEYCVLDAATCTPVQKVGDLSETHFLGALGLTGLTAYYGLQIVRAGAEDTVVVSGAAGATGSMVVQIAKKMFGCKKVIGIAGTDDKCRWVESLGADLCINYKSPTFRKDLREATKGYVEVYFDNVGGKILDLMLTRMATYGRVAACGAISGYNNHTDVYGLKCWSEIITNRIEIRGFIVLDAGAKIPSMIGELAQAYKEGKLQLGAESETVVPTAFDSIPKTWMKLFAGENTGKLVTKIE</sequence>
<dbReference type="Pfam" id="PF16884">
    <property type="entry name" value="ADH_N_2"/>
    <property type="match status" value="1"/>
</dbReference>
<accession>A0ABR3P4N1</accession>
<dbReference type="PANTHER" id="PTHR43205">
    <property type="entry name" value="PROSTAGLANDIN REDUCTASE"/>
    <property type="match status" value="1"/>
</dbReference>
<dbReference type="SUPFAM" id="SSF50129">
    <property type="entry name" value="GroES-like"/>
    <property type="match status" value="1"/>
</dbReference>
<evidence type="ECO:0000313" key="4">
    <source>
        <dbReference type="Proteomes" id="UP001562354"/>
    </source>
</evidence>
<dbReference type="Pfam" id="PF00107">
    <property type="entry name" value="ADH_zinc_N"/>
    <property type="match status" value="1"/>
</dbReference>
<organism evidence="3 4">
    <name type="scientific">Neodothiora populina</name>
    <dbReference type="NCBI Taxonomy" id="2781224"/>
    <lineage>
        <taxon>Eukaryota</taxon>
        <taxon>Fungi</taxon>
        <taxon>Dikarya</taxon>
        <taxon>Ascomycota</taxon>
        <taxon>Pezizomycotina</taxon>
        <taxon>Dothideomycetes</taxon>
        <taxon>Dothideomycetidae</taxon>
        <taxon>Dothideales</taxon>
        <taxon>Dothioraceae</taxon>
        <taxon>Neodothiora</taxon>
    </lineage>
</organism>
<name>A0ABR3P4N1_9PEZI</name>
<protein>
    <recommendedName>
        <fullName evidence="2">Enoyl reductase (ER) domain-containing protein</fullName>
    </recommendedName>
</protein>